<dbReference type="Gene3D" id="1.25.40.390">
    <property type="match status" value="1"/>
</dbReference>
<evidence type="ECO:0000313" key="1">
    <source>
        <dbReference type="EMBL" id="MBT1698819.1"/>
    </source>
</evidence>
<accession>A0AAP2DR64</accession>
<proteinExistence type="predicted"/>
<dbReference type="InterPro" id="IPR011990">
    <property type="entry name" value="TPR-like_helical_dom_sf"/>
</dbReference>
<name>A0AAP2DR64_9BACT</name>
<dbReference type="InterPro" id="IPR041662">
    <property type="entry name" value="SusD-like_2"/>
</dbReference>
<dbReference type="RefSeq" id="WP_254165657.1">
    <property type="nucleotide sequence ID" value="NZ_JAHESF010000018.1"/>
</dbReference>
<dbReference type="AlphaFoldDB" id="A0AAP2DR64"/>
<sequence>MKNTIMKIKVILLLVPALYMLGGCSDYLDINNDPNSPTEVETRQLLSAVQVNIAFLMGNDLQRMSAAFMQYYAGTNNQLLAYDQYNVVGTDSDANWGRVYDGILQDLKEIERISGTANPLYTGIAKVLKVYTMSTATDVWGDIPYSQATSGLANLKPKFDLQQEIYTNLFQTLDAGISELGQATPGLNPGAADLIYGGDAAKWVKAANSLKLKMLLQLRLRDSNLATTGINALITANNFISTNAENFQVRFLTTIDRQHPMYDFAINSRSGDIAVSQRFIDSLNQLADPRIGFYFRNNGQVDGSNNPKYVGFNNGGVGTPPTAAVRALLGPYNIGASGEAPQRFITAAQVQFMLAEFSLTLGTAANARAYFSKGIELSMADVGVTSGPADTYKNARLATYDAAGTNEAKLRVTMRDKWASQVSQATESWTDWRRTGYPMLQPATVNSSPDGQIPVRLPYSATELQSNSEAPAQTLVNLKVWWDN</sequence>
<dbReference type="EMBL" id="JAHESF010000018">
    <property type="protein sequence ID" value="MBT1698819.1"/>
    <property type="molecule type" value="Genomic_DNA"/>
</dbReference>
<keyword evidence="2" id="KW-1185">Reference proteome</keyword>
<dbReference type="PROSITE" id="PS51257">
    <property type="entry name" value="PROKAR_LIPOPROTEIN"/>
    <property type="match status" value="1"/>
</dbReference>
<reference evidence="1 2" key="1">
    <citation type="submission" date="2021-05" db="EMBL/GenBank/DDBJ databases">
        <title>A Polyphasic approach of four new species of the genus Ohtaekwangia: Ohtaekwangia histidinii sp. nov., Ohtaekwangia cretensis sp. nov., Ohtaekwangia indiensis sp. nov., Ohtaekwangia reichenbachii sp. nov. from diverse environment.</title>
        <authorList>
            <person name="Octaviana S."/>
        </authorList>
    </citation>
    <scope>NUCLEOTIDE SEQUENCE [LARGE SCALE GENOMIC DNA]</scope>
    <source>
        <strain evidence="1 2">PWU4</strain>
    </source>
</reference>
<dbReference type="SUPFAM" id="SSF48452">
    <property type="entry name" value="TPR-like"/>
    <property type="match status" value="1"/>
</dbReference>
<dbReference type="Pfam" id="PF12771">
    <property type="entry name" value="SusD-like_2"/>
    <property type="match status" value="1"/>
</dbReference>
<evidence type="ECO:0000313" key="2">
    <source>
        <dbReference type="Proteomes" id="UP001319200"/>
    </source>
</evidence>
<dbReference type="Proteomes" id="UP001319200">
    <property type="component" value="Unassembled WGS sequence"/>
</dbReference>
<organism evidence="1 2">
    <name type="scientific">Chryseosolibacter histidini</name>
    <dbReference type="NCBI Taxonomy" id="2782349"/>
    <lineage>
        <taxon>Bacteria</taxon>
        <taxon>Pseudomonadati</taxon>
        <taxon>Bacteroidota</taxon>
        <taxon>Cytophagia</taxon>
        <taxon>Cytophagales</taxon>
        <taxon>Chryseotaleaceae</taxon>
        <taxon>Chryseosolibacter</taxon>
    </lineage>
</organism>
<keyword evidence="1" id="KW-0449">Lipoprotein</keyword>
<gene>
    <name evidence="1" type="ORF">KK083_18140</name>
</gene>
<protein>
    <submittedName>
        <fullName evidence="1">SusD/RagB family nutrient-binding outer membrane lipoprotein</fullName>
    </submittedName>
</protein>
<comment type="caution">
    <text evidence="1">The sequence shown here is derived from an EMBL/GenBank/DDBJ whole genome shotgun (WGS) entry which is preliminary data.</text>
</comment>